<evidence type="ECO:0000313" key="2">
    <source>
        <dbReference type="Proteomes" id="UP000624041"/>
    </source>
</evidence>
<dbReference type="EMBL" id="BMOS01000014">
    <property type="protein sequence ID" value="GGN59481.1"/>
    <property type="molecule type" value="Genomic_DNA"/>
</dbReference>
<proteinExistence type="predicted"/>
<protein>
    <submittedName>
        <fullName evidence="1">Uncharacterized protein</fullName>
    </submittedName>
</protein>
<organism evidence="1 2">
    <name type="scientific">Oceanobacillus indicireducens</name>
    <dbReference type="NCBI Taxonomy" id="1004261"/>
    <lineage>
        <taxon>Bacteria</taxon>
        <taxon>Bacillati</taxon>
        <taxon>Bacillota</taxon>
        <taxon>Bacilli</taxon>
        <taxon>Bacillales</taxon>
        <taxon>Bacillaceae</taxon>
        <taxon>Oceanobacillus</taxon>
    </lineage>
</organism>
<sequence length="110" mass="12620">MTDQLQVAKEWLGDINVILSNQKTKEDYEYGKKRADALGHLINRVEELESAIATGQHVSNLMQKKIERYKQALEFYADDESWTLYDHHGRTQLGLDGGRKARQALKGESE</sequence>
<gene>
    <name evidence="1" type="ORF">GCM10007971_22660</name>
</gene>
<reference evidence="1" key="2">
    <citation type="submission" date="2020-09" db="EMBL/GenBank/DDBJ databases">
        <authorList>
            <person name="Sun Q."/>
            <person name="Ohkuma M."/>
        </authorList>
    </citation>
    <scope>NUCLEOTIDE SEQUENCE</scope>
    <source>
        <strain evidence="1">JCM 17251</strain>
    </source>
</reference>
<dbReference type="RefSeq" id="WP_188857418.1">
    <property type="nucleotide sequence ID" value="NZ_BMOS01000014.1"/>
</dbReference>
<name>A0A917XYH3_9BACI</name>
<dbReference type="AlphaFoldDB" id="A0A917XYH3"/>
<evidence type="ECO:0000313" key="1">
    <source>
        <dbReference type="EMBL" id="GGN59481.1"/>
    </source>
</evidence>
<keyword evidence="2" id="KW-1185">Reference proteome</keyword>
<accession>A0A917XYH3</accession>
<reference evidence="1" key="1">
    <citation type="journal article" date="2014" name="Int. J. Syst. Evol. Microbiol.">
        <title>Complete genome sequence of Corynebacterium casei LMG S-19264T (=DSM 44701T), isolated from a smear-ripened cheese.</title>
        <authorList>
            <consortium name="US DOE Joint Genome Institute (JGI-PGF)"/>
            <person name="Walter F."/>
            <person name="Albersmeier A."/>
            <person name="Kalinowski J."/>
            <person name="Ruckert C."/>
        </authorList>
    </citation>
    <scope>NUCLEOTIDE SEQUENCE</scope>
    <source>
        <strain evidence="1">JCM 17251</strain>
    </source>
</reference>
<comment type="caution">
    <text evidence="1">The sequence shown here is derived from an EMBL/GenBank/DDBJ whole genome shotgun (WGS) entry which is preliminary data.</text>
</comment>
<dbReference type="Proteomes" id="UP000624041">
    <property type="component" value="Unassembled WGS sequence"/>
</dbReference>